<name>A0A9D4JV50_DREPO</name>
<evidence type="ECO:0000313" key="2">
    <source>
        <dbReference type="EMBL" id="KAH3824089.1"/>
    </source>
</evidence>
<comment type="caution">
    <text evidence="2">The sequence shown here is derived from an EMBL/GenBank/DDBJ whole genome shotgun (WGS) entry which is preliminary data.</text>
</comment>
<feature type="compositionally biased region" description="Pro residues" evidence="1">
    <location>
        <begin position="53"/>
        <end position="70"/>
    </location>
</feature>
<sequence length="89" mass="10104">MFFIKKSRPSKHVILNRGNIDPLLKDHVTQLDGHWSTMETFICKPTLELFPATGPPSGPKPRSPQPPYLPQPVHQYRLPLHLLGTSNQI</sequence>
<reference evidence="2" key="2">
    <citation type="submission" date="2020-11" db="EMBL/GenBank/DDBJ databases">
        <authorList>
            <person name="McCartney M.A."/>
            <person name="Auch B."/>
            <person name="Kono T."/>
            <person name="Mallez S."/>
            <person name="Becker A."/>
            <person name="Gohl D.M."/>
            <person name="Silverstein K.A.T."/>
            <person name="Koren S."/>
            <person name="Bechman K.B."/>
            <person name="Herman A."/>
            <person name="Abrahante J.E."/>
            <person name="Garbe J."/>
        </authorList>
    </citation>
    <scope>NUCLEOTIDE SEQUENCE</scope>
    <source>
        <strain evidence="2">Duluth1</strain>
        <tissue evidence="2">Whole animal</tissue>
    </source>
</reference>
<gene>
    <name evidence="2" type="ORF">DPMN_125917</name>
</gene>
<proteinExistence type="predicted"/>
<protein>
    <submittedName>
        <fullName evidence="2">Uncharacterized protein</fullName>
    </submittedName>
</protein>
<reference evidence="2" key="1">
    <citation type="journal article" date="2019" name="bioRxiv">
        <title>The Genome of the Zebra Mussel, Dreissena polymorpha: A Resource for Invasive Species Research.</title>
        <authorList>
            <person name="McCartney M.A."/>
            <person name="Auch B."/>
            <person name="Kono T."/>
            <person name="Mallez S."/>
            <person name="Zhang Y."/>
            <person name="Obille A."/>
            <person name="Becker A."/>
            <person name="Abrahante J.E."/>
            <person name="Garbe J."/>
            <person name="Badalamenti J.P."/>
            <person name="Herman A."/>
            <person name="Mangelson H."/>
            <person name="Liachko I."/>
            <person name="Sullivan S."/>
            <person name="Sone E.D."/>
            <person name="Koren S."/>
            <person name="Silverstein K.A.T."/>
            <person name="Beckman K.B."/>
            <person name="Gohl D.M."/>
        </authorList>
    </citation>
    <scope>NUCLEOTIDE SEQUENCE</scope>
    <source>
        <strain evidence="2">Duluth1</strain>
        <tissue evidence="2">Whole animal</tissue>
    </source>
</reference>
<organism evidence="2 3">
    <name type="scientific">Dreissena polymorpha</name>
    <name type="common">Zebra mussel</name>
    <name type="synonym">Mytilus polymorpha</name>
    <dbReference type="NCBI Taxonomy" id="45954"/>
    <lineage>
        <taxon>Eukaryota</taxon>
        <taxon>Metazoa</taxon>
        <taxon>Spiralia</taxon>
        <taxon>Lophotrochozoa</taxon>
        <taxon>Mollusca</taxon>
        <taxon>Bivalvia</taxon>
        <taxon>Autobranchia</taxon>
        <taxon>Heteroconchia</taxon>
        <taxon>Euheterodonta</taxon>
        <taxon>Imparidentia</taxon>
        <taxon>Neoheterodontei</taxon>
        <taxon>Myida</taxon>
        <taxon>Dreissenoidea</taxon>
        <taxon>Dreissenidae</taxon>
        <taxon>Dreissena</taxon>
    </lineage>
</organism>
<dbReference type="EMBL" id="JAIWYP010000005">
    <property type="protein sequence ID" value="KAH3824089.1"/>
    <property type="molecule type" value="Genomic_DNA"/>
</dbReference>
<dbReference type="AlphaFoldDB" id="A0A9D4JV50"/>
<dbReference type="Proteomes" id="UP000828390">
    <property type="component" value="Unassembled WGS sequence"/>
</dbReference>
<accession>A0A9D4JV50</accession>
<feature type="region of interest" description="Disordered" evidence="1">
    <location>
        <begin position="51"/>
        <end position="72"/>
    </location>
</feature>
<evidence type="ECO:0000313" key="3">
    <source>
        <dbReference type="Proteomes" id="UP000828390"/>
    </source>
</evidence>
<evidence type="ECO:0000256" key="1">
    <source>
        <dbReference type="SAM" id="MobiDB-lite"/>
    </source>
</evidence>
<keyword evidence="3" id="KW-1185">Reference proteome</keyword>